<keyword evidence="4" id="KW-0963">Cytoplasm</keyword>
<dbReference type="PIRSF" id="PIRSF000450">
    <property type="entry name" value="H_ser_succinyltr"/>
    <property type="match status" value="1"/>
</dbReference>
<feature type="site" description="Important for substrate specificity" evidence="4">
    <location>
        <position position="158"/>
    </location>
</feature>
<comment type="subcellular location">
    <subcellularLocation>
        <location evidence="4">Cytoplasm</location>
    </subcellularLocation>
</comment>
<evidence type="ECO:0000256" key="2">
    <source>
        <dbReference type="ARBA" id="ARBA00022679"/>
    </source>
</evidence>
<feature type="binding site" evidence="4">
    <location>
        <position position="214"/>
    </location>
    <ligand>
        <name>substrate</name>
    </ligand>
</feature>
<dbReference type="HAMAP" id="MF_00295">
    <property type="entry name" value="MetA_acyltransf"/>
    <property type="match status" value="1"/>
</dbReference>
<dbReference type="Gene3D" id="3.40.50.880">
    <property type="match status" value="1"/>
</dbReference>
<evidence type="ECO:0000256" key="5">
    <source>
        <dbReference type="PIRSR" id="PIRSR000450-1"/>
    </source>
</evidence>
<dbReference type="UniPathway" id="UPA00051">
    <property type="reaction ID" value="UER00074"/>
</dbReference>
<organism evidence="6 7">
    <name type="scientific">Elusimicrobium minutum (strain Pei191)</name>
    <dbReference type="NCBI Taxonomy" id="445932"/>
    <lineage>
        <taxon>Bacteria</taxon>
        <taxon>Pseudomonadati</taxon>
        <taxon>Elusimicrobiota</taxon>
        <taxon>Elusimicrobia</taxon>
        <taxon>Elusimicrobiales</taxon>
        <taxon>Elusimicrobiaceae</taxon>
        <taxon>Elusimicrobium</taxon>
    </lineage>
</organism>
<dbReference type="PANTHER" id="PTHR20919">
    <property type="entry name" value="HOMOSERINE O-SUCCINYLTRANSFERASE"/>
    <property type="match status" value="1"/>
</dbReference>
<evidence type="ECO:0000256" key="1">
    <source>
        <dbReference type="ARBA" id="ARBA00022605"/>
    </source>
</evidence>
<dbReference type="GO" id="GO:0004414">
    <property type="term" value="F:homoserine O-acetyltransferase activity"/>
    <property type="evidence" value="ECO:0007669"/>
    <property type="project" value="UniProtKB-EC"/>
</dbReference>
<dbReference type="EC" id="2.3.1.31" evidence="4"/>
<reference evidence="6 7" key="1">
    <citation type="journal article" date="2009" name="Appl. Environ. Microbiol.">
        <title>Genomic analysis of 'Elusimicrobium minutum,' the first cultivated representative of the phylum 'Elusimicrobia' (formerly termite group 1).</title>
        <authorList>
            <person name="Herlemann D.P.R."/>
            <person name="Geissinger O."/>
            <person name="Ikeda-Ohtsubo W."/>
            <person name="Kunin V."/>
            <person name="Sun H."/>
            <person name="Lapidus A."/>
            <person name="Hugenholtz P."/>
            <person name="Brune A."/>
        </authorList>
    </citation>
    <scope>NUCLEOTIDE SEQUENCE [LARGE SCALE GENOMIC DNA]</scope>
    <source>
        <strain evidence="6 7">Pei191</strain>
    </source>
</reference>
<comment type="caution">
    <text evidence="4">Lacks conserved residue(s) required for the propagation of feature annotation.</text>
</comment>
<dbReference type="InterPro" id="IPR029062">
    <property type="entry name" value="Class_I_gatase-like"/>
</dbReference>
<dbReference type="InterPro" id="IPR033752">
    <property type="entry name" value="MetA_family"/>
</dbReference>
<dbReference type="GO" id="GO:0005737">
    <property type="term" value="C:cytoplasm"/>
    <property type="evidence" value="ECO:0007669"/>
    <property type="project" value="UniProtKB-SubCell"/>
</dbReference>
<dbReference type="KEGG" id="emi:Emin_0285"/>
<dbReference type="PANTHER" id="PTHR20919:SF0">
    <property type="entry name" value="HOMOSERINE O-SUCCINYLTRANSFERASE"/>
    <property type="match status" value="1"/>
</dbReference>
<feature type="binding site" evidence="4">
    <location>
        <position position="158"/>
    </location>
    <ligand>
        <name>substrate</name>
    </ligand>
</feature>
<feature type="active site" evidence="4">
    <location>
        <position position="202"/>
    </location>
</feature>
<feature type="site" description="Important for acyl-CoA specificity" evidence="4">
    <location>
        <position position="77"/>
    </location>
</feature>
<dbReference type="Proteomes" id="UP000001029">
    <property type="component" value="Chromosome"/>
</dbReference>
<feature type="binding site" evidence="4">
    <location>
        <position position="129"/>
    </location>
    <ligand>
        <name>substrate</name>
    </ligand>
</feature>
<comment type="pathway">
    <text evidence="4">Amino-acid biosynthesis; L-methionine biosynthesis via de novo pathway; O-acetyl-L-homoserine from L-homoserine: step 1/1.</text>
</comment>
<keyword evidence="1 4" id="KW-0028">Amino-acid biosynthesis</keyword>
<keyword evidence="4" id="KW-0486">Methionine biosynthesis</keyword>
<evidence type="ECO:0000256" key="3">
    <source>
        <dbReference type="ARBA" id="ARBA00023315"/>
    </source>
</evidence>
<comment type="catalytic activity">
    <reaction evidence="4">
        <text>L-homoserine + acetyl-CoA = O-acetyl-L-homoserine + CoA</text>
        <dbReference type="Rhea" id="RHEA:13701"/>
        <dbReference type="ChEBI" id="CHEBI:57287"/>
        <dbReference type="ChEBI" id="CHEBI:57288"/>
        <dbReference type="ChEBI" id="CHEBI:57476"/>
        <dbReference type="ChEBI" id="CHEBI:57716"/>
        <dbReference type="EC" id="2.3.1.31"/>
    </reaction>
</comment>
<dbReference type="GO" id="GO:0008899">
    <property type="term" value="F:homoserine O-succinyltransferase activity"/>
    <property type="evidence" value="ECO:0007669"/>
    <property type="project" value="UniProtKB-UniRule"/>
</dbReference>
<dbReference type="Pfam" id="PF04204">
    <property type="entry name" value="HTS"/>
    <property type="match status" value="1"/>
</dbReference>
<dbReference type="OrthoDB" id="9772423at2"/>
<gene>
    <name evidence="4" type="primary">metAA</name>
    <name evidence="6" type="ordered locus">Emin_0285</name>
</gene>
<comment type="function">
    <text evidence="4">Transfers an acetyl group from acetyl-CoA to L-homoserine, forming acetyl-L-homoserine.</text>
</comment>
<dbReference type="AlphaFoldDB" id="B2KBU2"/>
<dbReference type="EMBL" id="CP001055">
    <property type="protein sequence ID" value="ACC97846.1"/>
    <property type="molecule type" value="Genomic_DNA"/>
</dbReference>
<evidence type="ECO:0000313" key="7">
    <source>
        <dbReference type="Proteomes" id="UP000001029"/>
    </source>
</evidence>
<comment type="similarity">
    <text evidence="4">Belongs to the MetA family.</text>
</comment>
<name>B2KBU2_ELUMP</name>
<protein>
    <recommendedName>
        <fullName evidence="4">Homoserine O-acetyltransferase</fullName>
        <shortName evidence="4">HAT</shortName>
        <ecNumber evidence="4">2.3.1.31</ecNumber>
    </recommendedName>
    <alternativeName>
        <fullName evidence="4">Homoserine transacetylase</fullName>
        <shortName evidence="4">HTA</shortName>
    </alternativeName>
</protein>
<feature type="active site" description="Acyl-thioester intermediate" evidence="4 5">
    <location>
        <position position="108"/>
    </location>
</feature>
<proteinExistence type="inferred from homology"/>
<keyword evidence="7" id="KW-1185">Reference proteome</keyword>
<keyword evidence="2 4" id="KW-0808">Transferase</keyword>
<evidence type="ECO:0000256" key="4">
    <source>
        <dbReference type="HAMAP-Rule" id="MF_00295"/>
    </source>
</evidence>
<accession>B2KBU2</accession>
<dbReference type="GO" id="GO:0009086">
    <property type="term" value="P:methionine biosynthetic process"/>
    <property type="evidence" value="ECO:0007669"/>
    <property type="project" value="UniProtKB-UniRule"/>
</dbReference>
<evidence type="ECO:0000313" key="6">
    <source>
        <dbReference type="EMBL" id="ACC97846.1"/>
    </source>
</evidence>
<sequence>MIEACVLNLMPTKEATERQLSSLLNSAGKKINIAWLTTATYKSKNISEDYLRTNYITFENITNRKFDIFIVTGAPVELMEFEDVAYWQELTKILDFTKTNSLFNIFICWGAQAALYHFYKIQKYKFDKKYCGIFKQSLQNPDSIFYKEIADGFYMPHSRHTGIKKEDIKKNKNIITDLCSGVEVSVVSSSDQKNLYITGHPEYEADTIHLEYLRDLASGKNPALPENYYPENNPALKPVNTWQKQAAQFYKNIINHVINLKGELNENF</sequence>
<dbReference type="RefSeq" id="WP_012414461.1">
    <property type="nucleotide sequence ID" value="NC_010644.1"/>
</dbReference>
<feature type="active site" description="Proton acceptor" evidence="4">
    <location>
        <position position="200"/>
    </location>
</feature>
<dbReference type="SUPFAM" id="SSF52317">
    <property type="entry name" value="Class I glutamine amidotransferase-like"/>
    <property type="match status" value="1"/>
</dbReference>
<dbReference type="STRING" id="445932.Emin_0285"/>
<keyword evidence="3 4" id="KW-0012">Acyltransferase</keyword>
<dbReference type="HOGENOM" id="CLU_057851_0_1_0"/>